<evidence type="ECO:0000256" key="8">
    <source>
        <dbReference type="ARBA" id="ARBA00023136"/>
    </source>
</evidence>
<gene>
    <name evidence="13" type="primary">eccCb</name>
    <name evidence="13" type="ORF">ISG29_17805</name>
</gene>
<feature type="domain" description="FtsK" evidence="12">
    <location>
        <begin position="421"/>
        <end position="621"/>
    </location>
</feature>
<dbReference type="SMART" id="SM00382">
    <property type="entry name" value="AAA"/>
    <property type="match status" value="3"/>
</dbReference>
<dbReference type="SUPFAM" id="SSF52540">
    <property type="entry name" value="P-loop containing nucleoside triphosphate hydrolases"/>
    <property type="match status" value="3"/>
</dbReference>
<dbReference type="NCBIfam" id="TIGR03924">
    <property type="entry name" value="T7SS_EccC_a"/>
    <property type="match status" value="1"/>
</dbReference>
<dbReference type="InterPro" id="IPR002543">
    <property type="entry name" value="FtsK_dom"/>
</dbReference>
<dbReference type="Pfam" id="PF01580">
    <property type="entry name" value="FtsK_SpoIIIE"/>
    <property type="match status" value="3"/>
</dbReference>
<dbReference type="Proteomes" id="UP000656804">
    <property type="component" value="Unassembled WGS sequence"/>
</dbReference>
<evidence type="ECO:0000256" key="6">
    <source>
        <dbReference type="ARBA" id="ARBA00022840"/>
    </source>
</evidence>
<keyword evidence="6 9" id="KW-0067">ATP-binding</keyword>
<evidence type="ECO:0000256" key="5">
    <source>
        <dbReference type="ARBA" id="ARBA00022741"/>
    </source>
</evidence>
<evidence type="ECO:0000256" key="3">
    <source>
        <dbReference type="ARBA" id="ARBA00022692"/>
    </source>
</evidence>
<evidence type="ECO:0000313" key="13">
    <source>
        <dbReference type="EMBL" id="MBF4163541.1"/>
    </source>
</evidence>
<dbReference type="NCBIfam" id="TIGR03925">
    <property type="entry name" value="T7SS_EccC_b"/>
    <property type="match status" value="1"/>
</dbReference>
<keyword evidence="14" id="KW-1185">Reference proteome</keyword>
<dbReference type="InterPro" id="IPR003593">
    <property type="entry name" value="AAA+_ATPase"/>
</dbReference>
<proteinExistence type="predicted"/>
<dbReference type="AlphaFoldDB" id="A0A930V0N7"/>
<dbReference type="PROSITE" id="PS00675">
    <property type="entry name" value="SIGMA54_INTERACT_1"/>
    <property type="match status" value="1"/>
</dbReference>
<feature type="transmembrane region" description="Helical" evidence="11">
    <location>
        <begin position="30"/>
        <end position="48"/>
    </location>
</feature>
<evidence type="ECO:0000256" key="7">
    <source>
        <dbReference type="ARBA" id="ARBA00022989"/>
    </source>
</evidence>
<dbReference type="GO" id="GO:0005886">
    <property type="term" value="C:plasma membrane"/>
    <property type="evidence" value="ECO:0007669"/>
    <property type="project" value="UniProtKB-SubCell"/>
</dbReference>
<evidence type="ECO:0000256" key="2">
    <source>
        <dbReference type="ARBA" id="ARBA00022475"/>
    </source>
</evidence>
<feature type="region of interest" description="Disordered" evidence="10">
    <location>
        <begin position="1245"/>
        <end position="1272"/>
    </location>
</feature>
<accession>A0A930V0N7</accession>
<evidence type="ECO:0000256" key="9">
    <source>
        <dbReference type="PROSITE-ProRule" id="PRU00289"/>
    </source>
</evidence>
<protein>
    <submittedName>
        <fullName evidence="13">Type VII secretion protein EccCb</fullName>
    </submittedName>
</protein>
<feature type="binding site" evidence="9">
    <location>
        <begin position="794"/>
        <end position="801"/>
    </location>
    <ligand>
        <name>ATP</name>
        <dbReference type="ChEBI" id="CHEBI:30616"/>
    </ligand>
</feature>
<evidence type="ECO:0000259" key="12">
    <source>
        <dbReference type="PROSITE" id="PS50901"/>
    </source>
</evidence>
<keyword evidence="7 11" id="KW-1133">Transmembrane helix</keyword>
<organism evidence="13 14">
    <name type="scientific">Nocardioides acrostichi</name>
    <dbReference type="NCBI Taxonomy" id="2784339"/>
    <lineage>
        <taxon>Bacteria</taxon>
        <taxon>Bacillati</taxon>
        <taxon>Actinomycetota</taxon>
        <taxon>Actinomycetes</taxon>
        <taxon>Propionibacteriales</taxon>
        <taxon>Nocardioidaceae</taxon>
        <taxon>Nocardioides</taxon>
    </lineage>
</organism>
<dbReference type="InterPro" id="IPR023837">
    <property type="entry name" value="EccCb-like_Actinobacteria"/>
</dbReference>
<dbReference type="PROSITE" id="PS50901">
    <property type="entry name" value="FTSK"/>
    <property type="match status" value="3"/>
</dbReference>
<dbReference type="InterPro" id="IPR050206">
    <property type="entry name" value="FtsK/SpoIIIE/SftA"/>
</dbReference>
<sequence length="1272" mass="133813">MTRPATAPRADPLVLPAVPDLAPAEGAGGLVANALPMLGSMGSIALVASSAGSGGDPTRSYLAAGMFLLATLGFVVVQIDRQRSRRAAGISEARAGYQAELDDARHRVRAAAGTQREEALRRCPAPSALPTALTGGWPARGEHRARIGTHAEPLHLPLVAPPPRHSTDPALADAGARLVQAHRLVPDLPFALDLTGVRSLQVAGPPAAVRDLMRALVCSAAAECTPQQLAVGLLGTVETVPAWGWLTWLPHAHSATSADDAGPVRLVAATDDDRGLAPLADLLADEGPPALLVVDGAATSGLTAHLPDRVAVLEASAASRPLTGPDQVRITLDGTLGRVERLRTEPVEFAPDTCPTTVAEAVARRLLARYDDDAPASTGPTVDVLAQLNLASPAALDPAAAWRHREGADRLRVPLGVDDSGAAVHLDLKESAQGGMGPHGLVVGATGSGKSELLRTLVLGLAATHSPEQLSLVLVDFKGGATFAGLGDLPHCSAVITNLADELDLVERMDDALTGELVRRQELLRAAGHLSSVTEYEQRRLGGADLEPLPALLLVVDEFAELLTVRPAMVETFNAIGRLGRSLGLHLLLASQRLEEGRLRGLESHLSYRIGLRTFGAADSRAVLGVPDAHELPAVPGLGYLRADPTTLVRFTSAYVSGPVRTPEGTSAPPPGRTTLTPFTLTREGSHIVTRGVENPRPKGRSGAAPSLLETAVARMRGHGRPAHRIWLPPLQRSPALADLLAPVSTPDRGLHTPTSPDDALVVPIGVVDRPREQRRDTLTVDLRGANGHLAVVGGPRSGVSTALRTVLTGLALTHTPQRLRCYVLDLGGDLGGLAHLPHVSGVATRSEPDVARRVVAEVTALLERRERGADPRSDRVVVVVDGWGVLRTELTDLEEPLTDLAARGLRCGVHVLIGARRWADLRPQTRDLVGSTVELRLGDPLTSECDRRSAEKVPADAPGRGITHEGHHLLIARPSAPDGSDLAEAVAASWPGEPAPPLRLLPARVSLAEVRAQTPRSRGLLLGVDEQHLAPVELDPDRDGHLLVLGDSGAGKTNLLRTLAHEVARTRPDSARLVVIDPRRTLLGDLPQTQVLHHLSTAQRASAALTDLAGYLEARLPGPEVTPVELKRRSWWRGAEVYVLVDDHDLVAAGAHAPSPLAPLVPLLAHGRDVGLHVVVARRSAGAARALHDPLLQTVRDLGSPTLLLSGDPQEGPLAGAVRAERMPPGRARLVTRDGSGVVQLAWTDQPSEDEAPQVSATFADGQSARSSVSS</sequence>
<dbReference type="Gene3D" id="3.40.50.300">
    <property type="entry name" value="P-loop containing nucleotide triphosphate hydrolases"/>
    <property type="match status" value="3"/>
</dbReference>
<dbReference type="PANTHER" id="PTHR22683">
    <property type="entry name" value="SPORULATION PROTEIN RELATED"/>
    <property type="match status" value="1"/>
</dbReference>
<feature type="domain" description="FtsK" evidence="12">
    <location>
        <begin position="776"/>
        <end position="945"/>
    </location>
</feature>
<evidence type="ECO:0000256" key="11">
    <source>
        <dbReference type="SAM" id="Phobius"/>
    </source>
</evidence>
<keyword evidence="8 11" id="KW-0472">Membrane</keyword>
<dbReference type="EMBL" id="JADIVZ010000012">
    <property type="protein sequence ID" value="MBF4163541.1"/>
    <property type="molecule type" value="Genomic_DNA"/>
</dbReference>
<dbReference type="RefSeq" id="WP_194504796.1">
    <property type="nucleotide sequence ID" value="NZ_JADIVZ010000012.1"/>
</dbReference>
<keyword evidence="5 9" id="KW-0547">Nucleotide-binding</keyword>
<reference evidence="13" key="1">
    <citation type="submission" date="2020-11" db="EMBL/GenBank/DDBJ databases">
        <title>Nocardioides sp. CBS4Y-1, whole genome shotgun sequence.</title>
        <authorList>
            <person name="Tuo L."/>
        </authorList>
    </citation>
    <scope>NUCLEOTIDE SEQUENCE</scope>
    <source>
        <strain evidence="13">CBS4Y-1</strain>
    </source>
</reference>
<dbReference type="InterPro" id="IPR023836">
    <property type="entry name" value="EccCa-like_Actinobacteria"/>
</dbReference>
<evidence type="ECO:0000256" key="1">
    <source>
        <dbReference type="ARBA" id="ARBA00004651"/>
    </source>
</evidence>
<dbReference type="GO" id="GO:0005524">
    <property type="term" value="F:ATP binding"/>
    <property type="evidence" value="ECO:0007669"/>
    <property type="project" value="UniProtKB-UniRule"/>
</dbReference>
<feature type="binding site" evidence="9">
    <location>
        <begin position="444"/>
        <end position="451"/>
    </location>
    <ligand>
        <name>ATP</name>
        <dbReference type="ChEBI" id="CHEBI:30616"/>
    </ligand>
</feature>
<evidence type="ECO:0000313" key="14">
    <source>
        <dbReference type="Proteomes" id="UP000656804"/>
    </source>
</evidence>
<keyword evidence="2" id="KW-1003">Cell membrane</keyword>
<feature type="domain" description="FtsK" evidence="12">
    <location>
        <begin position="1030"/>
        <end position="1214"/>
    </location>
</feature>
<feature type="binding site" evidence="9">
    <location>
        <begin position="1047"/>
        <end position="1054"/>
    </location>
    <ligand>
        <name>ATP</name>
        <dbReference type="ChEBI" id="CHEBI:30616"/>
    </ligand>
</feature>
<dbReference type="InterPro" id="IPR027417">
    <property type="entry name" value="P-loop_NTPase"/>
</dbReference>
<comment type="caution">
    <text evidence="13">The sequence shown here is derived from an EMBL/GenBank/DDBJ whole genome shotgun (WGS) entry which is preliminary data.</text>
</comment>
<name>A0A930V0N7_9ACTN</name>
<dbReference type="GO" id="GO:0003677">
    <property type="term" value="F:DNA binding"/>
    <property type="evidence" value="ECO:0007669"/>
    <property type="project" value="InterPro"/>
</dbReference>
<keyword evidence="4" id="KW-0677">Repeat</keyword>
<evidence type="ECO:0000256" key="10">
    <source>
        <dbReference type="SAM" id="MobiDB-lite"/>
    </source>
</evidence>
<keyword evidence="3 11" id="KW-0812">Transmembrane</keyword>
<feature type="transmembrane region" description="Helical" evidence="11">
    <location>
        <begin position="60"/>
        <end position="79"/>
    </location>
</feature>
<evidence type="ECO:0000256" key="4">
    <source>
        <dbReference type="ARBA" id="ARBA00022737"/>
    </source>
</evidence>
<dbReference type="CDD" id="cd00267">
    <property type="entry name" value="ABC_ATPase"/>
    <property type="match status" value="1"/>
</dbReference>
<dbReference type="InterPro" id="IPR025662">
    <property type="entry name" value="Sigma_54_int_dom_ATP-bd_1"/>
</dbReference>
<dbReference type="PANTHER" id="PTHR22683:SF1">
    <property type="entry name" value="TYPE VII SECRETION SYSTEM PROTEIN ESSC"/>
    <property type="match status" value="1"/>
</dbReference>
<comment type="subcellular location">
    <subcellularLocation>
        <location evidence="1">Cell membrane</location>
        <topology evidence="1">Multi-pass membrane protein</topology>
    </subcellularLocation>
</comment>